<dbReference type="InterPro" id="IPR009083">
    <property type="entry name" value="TFIIA_a-hlx"/>
</dbReference>
<dbReference type="InterPro" id="IPR015871">
    <property type="entry name" value="TFIIA_gsu_C"/>
</dbReference>
<keyword evidence="4 8" id="KW-0805">Transcription regulation</keyword>
<evidence type="ECO:0000256" key="7">
    <source>
        <dbReference type="ARBA" id="ARBA00024733"/>
    </source>
</evidence>
<comment type="caution">
    <text evidence="11">The sequence shown here is derived from an EMBL/GenBank/DDBJ whole genome shotgun (WGS) entry which is preliminary data.</text>
</comment>
<keyword evidence="5 8" id="KW-0804">Transcription</keyword>
<evidence type="ECO:0000256" key="5">
    <source>
        <dbReference type="ARBA" id="ARBA00023163"/>
    </source>
</evidence>
<evidence type="ECO:0000313" key="12">
    <source>
        <dbReference type="Proteomes" id="UP001221757"/>
    </source>
</evidence>
<dbReference type="AlphaFoldDB" id="A0AAD7CYN6"/>
<keyword evidence="6 8" id="KW-0539">Nucleus</keyword>
<dbReference type="GO" id="GO:0005672">
    <property type="term" value="C:transcription factor TFIIA complex"/>
    <property type="evidence" value="ECO:0007669"/>
    <property type="project" value="InterPro"/>
</dbReference>
<dbReference type="CDD" id="cd10014">
    <property type="entry name" value="TFIIA_gamma_C"/>
    <property type="match status" value="1"/>
</dbReference>
<evidence type="ECO:0000313" key="11">
    <source>
        <dbReference type="EMBL" id="KAJ7669750.1"/>
    </source>
</evidence>
<sequence>MSNVSYEIYRGSSLGIALLDSLDEFVRENIISVEQARAVLDQFDKVVVGALAVKAQARASVKAHLRTYRLCEEVWYFSLRNATFKMDGRQTVSTPRVKIVAIKTADVIESEVPTPQTSPMKRY</sequence>
<evidence type="ECO:0000256" key="1">
    <source>
        <dbReference type="ARBA" id="ARBA00004123"/>
    </source>
</evidence>
<proteinExistence type="inferred from homology"/>
<dbReference type="Pfam" id="PF02751">
    <property type="entry name" value="TFIIA_gamma_C"/>
    <property type="match status" value="1"/>
</dbReference>
<comment type="function">
    <text evidence="7">TFIIA is a component of the transcription machinery of RNA polymerase II and plays an important role in transcriptional activation. TFIIA in a complex with TBP mediates transcriptional activity.</text>
</comment>
<dbReference type="InterPro" id="IPR003194">
    <property type="entry name" value="TFIIA_gsu"/>
</dbReference>
<protein>
    <recommendedName>
        <fullName evidence="3 8">Transcription initiation factor IIA subunit 2</fullName>
    </recommendedName>
</protein>
<organism evidence="11 12">
    <name type="scientific">Mycena rosella</name>
    <name type="common">Pink bonnet</name>
    <name type="synonym">Agaricus rosellus</name>
    <dbReference type="NCBI Taxonomy" id="1033263"/>
    <lineage>
        <taxon>Eukaryota</taxon>
        <taxon>Fungi</taxon>
        <taxon>Dikarya</taxon>
        <taxon>Basidiomycota</taxon>
        <taxon>Agaricomycotina</taxon>
        <taxon>Agaricomycetes</taxon>
        <taxon>Agaricomycetidae</taxon>
        <taxon>Agaricales</taxon>
        <taxon>Marasmiineae</taxon>
        <taxon>Mycenaceae</taxon>
        <taxon>Mycena</taxon>
    </lineage>
</organism>
<feature type="domain" description="Transcription initiation factor IIA gamma subunit C-terminal" evidence="10">
    <location>
        <begin position="62"/>
        <end position="102"/>
    </location>
</feature>
<dbReference type="Pfam" id="PF02268">
    <property type="entry name" value="TFIIA_gamma_N"/>
    <property type="match status" value="1"/>
</dbReference>
<dbReference type="PIRSF" id="PIRSF009415">
    <property type="entry name" value="Hum_TFIIA_gamma"/>
    <property type="match status" value="1"/>
</dbReference>
<evidence type="ECO:0000259" key="9">
    <source>
        <dbReference type="Pfam" id="PF02268"/>
    </source>
</evidence>
<gene>
    <name evidence="11" type="ORF">B0H17DRAFT_949098</name>
</gene>
<dbReference type="InterPro" id="IPR015872">
    <property type="entry name" value="TFIIA_gsu_N"/>
</dbReference>
<evidence type="ECO:0000256" key="8">
    <source>
        <dbReference type="PIRNR" id="PIRNR009415"/>
    </source>
</evidence>
<dbReference type="GO" id="GO:0006367">
    <property type="term" value="P:transcription initiation at RNA polymerase II promoter"/>
    <property type="evidence" value="ECO:0007669"/>
    <property type="project" value="InterPro"/>
</dbReference>
<comment type="subcellular location">
    <subcellularLocation>
        <location evidence="1 8">Nucleus</location>
    </subcellularLocation>
</comment>
<evidence type="ECO:0000256" key="4">
    <source>
        <dbReference type="ARBA" id="ARBA00023015"/>
    </source>
</evidence>
<feature type="domain" description="Transcription initiation factor IIA gamma subunit N-terminal" evidence="9">
    <location>
        <begin position="5"/>
        <end position="51"/>
    </location>
</feature>
<dbReference type="PANTHER" id="PTHR10966">
    <property type="entry name" value="TRANSCRIPTION INITIATION FACTOR IIA SUBUNIT 2"/>
    <property type="match status" value="1"/>
</dbReference>
<dbReference type="EMBL" id="JARKIE010000184">
    <property type="protein sequence ID" value="KAJ7669750.1"/>
    <property type="molecule type" value="Genomic_DNA"/>
</dbReference>
<evidence type="ECO:0000256" key="6">
    <source>
        <dbReference type="ARBA" id="ARBA00023242"/>
    </source>
</evidence>
<evidence type="ECO:0000256" key="2">
    <source>
        <dbReference type="ARBA" id="ARBA00007675"/>
    </source>
</evidence>
<accession>A0AAD7CYN6</accession>
<dbReference type="SUPFAM" id="SSF50784">
    <property type="entry name" value="Transcription factor IIA (TFIIA), beta-barrel domain"/>
    <property type="match status" value="1"/>
</dbReference>
<name>A0AAD7CYN6_MYCRO</name>
<evidence type="ECO:0000259" key="10">
    <source>
        <dbReference type="Pfam" id="PF02751"/>
    </source>
</evidence>
<dbReference type="Gene3D" id="1.10.287.190">
    <property type="entry name" value="Transcription factor IIA gamma subunit, alpha-helical domain"/>
    <property type="match status" value="1"/>
</dbReference>
<comment type="similarity">
    <text evidence="2 8">Belongs to the TFIIA subunit 2 family.</text>
</comment>
<dbReference type="SUPFAM" id="SSF47396">
    <property type="entry name" value="Transcription factor IIA (TFIIA), alpha-helical domain"/>
    <property type="match status" value="1"/>
</dbReference>
<keyword evidence="12" id="KW-1185">Reference proteome</keyword>
<dbReference type="Gene3D" id="2.30.18.10">
    <property type="entry name" value="Transcription factor IIA (TFIIA), beta-barrel domain"/>
    <property type="match status" value="1"/>
</dbReference>
<dbReference type="Proteomes" id="UP001221757">
    <property type="component" value="Unassembled WGS sequence"/>
</dbReference>
<dbReference type="InterPro" id="IPR009088">
    <property type="entry name" value="TFIIA_b-brl"/>
</dbReference>
<evidence type="ECO:0000256" key="3">
    <source>
        <dbReference type="ARBA" id="ARBA00019928"/>
    </source>
</evidence>
<reference evidence="11" key="1">
    <citation type="submission" date="2023-03" db="EMBL/GenBank/DDBJ databases">
        <title>Massive genome expansion in bonnet fungi (Mycena s.s.) driven by repeated elements and novel gene families across ecological guilds.</title>
        <authorList>
            <consortium name="Lawrence Berkeley National Laboratory"/>
            <person name="Harder C.B."/>
            <person name="Miyauchi S."/>
            <person name="Viragh M."/>
            <person name="Kuo A."/>
            <person name="Thoen E."/>
            <person name="Andreopoulos B."/>
            <person name="Lu D."/>
            <person name="Skrede I."/>
            <person name="Drula E."/>
            <person name="Henrissat B."/>
            <person name="Morin E."/>
            <person name="Kohler A."/>
            <person name="Barry K."/>
            <person name="LaButti K."/>
            <person name="Morin E."/>
            <person name="Salamov A."/>
            <person name="Lipzen A."/>
            <person name="Mereny Z."/>
            <person name="Hegedus B."/>
            <person name="Baldrian P."/>
            <person name="Stursova M."/>
            <person name="Weitz H."/>
            <person name="Taylor A."/>
            <person name="Grigoriev I.V."/>
            <person name="Nagy L.G."/>
            <person name="Martin F."/>
            <person name="Kauserud H."/>
        </authorList>
    </citation>
    <scope>NUCLEOTIDE SEQUENCE</scope>
    <source>
        <strain evidence="11">CBHHK067</strain>
    </source>
</reference>